<dbReference type="GO" id="GO:0098552">
    <property type="term" value="C:side of membrane"/>
    <property type="evidence" value="ECO:0007669"/>
    <property type="project" value="UniProtKB-KW"/>
</dbReference>
<keyword evidence="7" id="KW-0449">Lipoprotein</keyword>
<keyword evidence="4" id="KW-0325">Glycoprotein</keyword>
<keyword evidence="8" id="KW-0812">Transmembrane</keyword>
<evidence type="ECO:0000256" key="2">
    <source>
        <dbReference type="ARBA" id="ARBA00007843"/>
    </source>
</evidence>
<protein>
    <recommendedName>
        <fullName evidence="9">FAS1 domain-containing protein</fullName>
    </recommendedName>
</protein>
<evidence type="ECO:0000259" key="9">
    <source>
        <dbReference type="PROSITE" id="PS50213"/>
    </source>
</evidence>
<evidence type="ECO:0000313" key="10">
    <source>
        <dbReference type="EMBL" id="KAL3625878.1"/>
    </source>
</evidence>
<dbReference type="PANTHER" id="PTHR32382">
    <property type="entry name" value="FASCICLIN-LIKE ARABINOGALACTAN PROTEIN"/>
    <property type="match status" value="1"/>
</dbReference>
<evidence type="ECO:0000256" key="5">
    <source>
        <dbReference type="ARBA" id="ARBA00022729"/>
    </source>
</evidence>
<keyword evidence="6 8" id="KW-0472">Membrane</keyword>
<evidence type="ECO:0000256" key="4">
    <source>
        <dbReference type="ARBA" id="ARBA00022622"/>
    </source>
</evidence>
<keyword evidence="5" id="KW-0732">Signal</keyword>
<dbReference type="InterPro" id="IPR036378">
    <property type="entry name" value="FAS1_dom_sf"/>
</dbReference>
<feature type="domain" description="FAS1" evidence="9">
    <location>
        <begin position="197"/>
        <end position="343"/>
    </location>
</feature>
<dbReference type="Gene3D" id="2.30.180.10">
    <property type="entry name" value="FAS1 domain"/>
    <property type="match status" value="2"/>
</dbReference>
<gene>
    <name evidence="10" type="ORF">CASFOL_030407</name>
</gene>
<proteinExistence type="inferred from homology"/>
<evidence type="ECO:0000313" key="11">
    <source>
        <dbReference type="Proteomes" id="UP001632038"/>
    </source>
</evidence>
<dbReference type="PROSITE" id="PS50213">
    <property type="entry name" value="FAS1"/>
    <property type="match status" value="2"/>
</dbReference>
<sequence length="413" mass="44152">MAIPIFIPKISNLTFVYLLLFFSVNLIPMSSLNITDLLSSYHDLSGFTSFLTSTAAAAVASDLSNRSNITILAVPNDRLPTAIPSFSVLSDFLRYHVLLQYLSLSDLRLFPPTGKLVKTLFQETGRAPGNTGSVNITYDPFSDTVAFHSLTTNSNATLLPINKTLGQDPSVSILLLNSLLIPYNPDLVASETRPPQVINITKELIDGHNFNVVASMLAASGVVSEFEAAQGGAGITLFVPTDGAFSDLPSSLGFQSLAADKKALVLKYHVIHSYYPLGTLESIVNPIYPTLATEQNGVAGKFTVNISRVNGSVAIDTGVVLASITQTVFDMNPVSIFGVSRVLLPREYFGSGVVMSSASPPVIASPSLENTVSYLTPPPGPERSAATAVGMLRVIMTWWCIVLCNVIVSNSFL</sequence>
<dbReference type="FunFam" id="2.30.180.10:FF:000013">
    <property type="entry name" value="Fasciclin-like arabinogalactan protein 4"/>
    <property type="match status" value="1"/>
</dbReference>
<keyword evidence="11" id="KW-1185">Reference proteome</keyword>
<name>A0ABD3C8N1_9LAMI</name>
<keyword evidence="3" id="KW-1003">Cell membrane</keyword>
<dbReference type="SMART" id="SM00554">
    <property type="entry name" value="FAS1"/>
    <property type="match status" value="1"/>
</dbReference>
<evidence type="ECO:0000256" key="6">
    <source>
        <dbReference type="ARBA" id="ARBA00023136"/>
    </source>
</evidence>
<dbReference type="Proteomes" id="UP001632038">
    <property type="component" value="Unassembled WGS sequence"/>
</dbReference>
<reference evidence="11" key="1">
    <citation type="journal article" date="2024" name="IScience">
        <title>Strigolactones Initiate the Formation of Haustorium-like Structures in Castilleja.</title>
        <authorList>
            <person name="Buerger M."/>
            <person name="Peterson D."/>
            <person name="Chory J."/>
        </authorList>
    </citation>
    <scope>NUCLEOTIDE SEQUENCE [LARGE SCALE GENOMIC DNA]</scope>
</reference>
<feature type="domain" description="FAS1" evidence="9">
    <location>
        <begin position="31"/>
        <end position="165"/>
    </location>
</feature>
<dbReference type="PANTHER" id="PTHR32382:SF0">
    <property type="entry name" value="FASCICLIN-LIKE ARABINOGALACTAN PROTEIN 4"/>
    <property type="match status" value="1"/>
</dbReference>
<comment type="caution">
    <text evidence="10">The sequence shown here is derived from an EMBL/GenBank/DDBJ whole genome shotgun (WGS) entry which is preliminary data.</text>
</comment>
<feature type="transmembrane region" description="Helical" evidence="8">
    <location>
        <begin position="12"/>
        <end position="32"/>
    </location>
</feature>
<dbReference type="SUPFAM" id="SSF82153">
    <property type="entry name" value="FAS1 domain"/>
    <property type="match status" value="2"/>
</dbReference>
<organism evidence="10 11">
    <name type="scientific">Castilleja foliolosa</name>
    <dbReference type="NCBI Taxonomy" id="1961234"/>
    <lineage>
        <taxon>Eukaryota</taxon>
        <taxon>Viridiplantae</taxon>
        <taxon>Streptophyta</taxon>
        <taxon>Embryophyta</taxon>
        <taxon>Tracheophyta</taxon>
        <taxon>Spermatophyta</taxon>
        <taxon>Magnoliopsida</taxon>
        <taxon>eudicotyledons</taxon>
        <taxon>Gunneridae</taxon>
        <taxon>Pentapetalae</taxon>
        <taxon>asterids</taxon>
        <taxon>lamiids</taxon>
        <taxon>Lamiales</taxon>
        <taxon>Orobanchaceae</taxon>
        <taxon>Pedicularideae</taxon>
        <taxon>Castillejinae</taxon>
        <taxon>Castilleja</taxon>
    </lineage>
</organism>
<evidence type="ECO:0000256" key="1">
    <source>
        <dbReference type="ARBA" id="ARBA00004609"/>
    </source>
</evidence>
<dbReference type="EMBL" id="JAVIJP010000048">
    <property type="protein sequence ID" value="KAL3625878.1"/>
    <property type="molecule type" value="Genomic_DNA"/>
</dbReference>
<dbReference type="GO" id="GO:0005886">
    <property type="term" value="C:plasma membrane"/>
    <property type="evidence" value="ECO:0007669"/>
    <property type="project" value="UniProtKB-SubCell"/>
</dbReference>
<keyword evidence="4" id="KW-0336">GPI-anchor</keyword>
<dbReference type="AlphaFoldDB" id="A0ABD3C8N1"/>
<dbReference type="InterPro" id="IPR000782">
    <property type="entry name" value="FAS1_domain"/>
</dbReference>
<comment type="similarity">
    <text evidence="2">Belongs to the fasciclin-like AGP family.</text>
</comment>
<keyword evidence="8" id="KW-1133">Transmembrane helix</keyword>
<dbReference type="Pfam" id="PF02469">
    <property type="entry name" value="Fasciclin"/>
    <property type="match status" value="1"/>
</dbReference>
<evidence type="ECO:0000256" key="8">
    <source>
        <dbReference type="SAM" id="Phobius"/>
    </source>
</evidence>
<comment type="subcellular location">
    <subcellularLocation>
        <location evidence="1">Cell membrane</location>
        <topology evidence="1">Lipid-anchor</topology>
        <topology evidence="1">GPI-anchor</topology>
    </subcellularLocation>
</comment>
<evidence type="ECO:0000256" key="3">
    <source>
        <dbReference type="ARBA" id="ARBA00022475"/>
    </source>
</evidence>
<accession>A0ABD3C8N1</accession>
<evidence type="ECO:0000256" key="7">
    <source>
        <dbReference type="ARBA" id="ARBA00023288"/>
    </source>
</evidence>
<dbReference type="InterPro" id="IPR033254">
    <property type="entry name" value="Plant_FLA"/>
</dbReference>